<dbReference type="EMBL" id="DXBS01000095">
    <property type="protein sequence ID" value="HIZ24792.1"/>
    <property type="molecule type" value="Genomic_DNA"/>
</dbReference>
<dbReference type="Pfam" id="PF01990">
    <property type="entry name" value="ATP-synt_F"/>
    <property type="match status" value="1"/>
</dbReference>
<gene>
    <name evidence="4" type="ORF">H9812_04900</name>
</gene>
<accession>A0A9D2DWY0</accession>
<keyword evidence="2" id="KW-0813">Transport</keyword>
<evidence type="ECO:0000313" key="4">
    <source>
        <dbReference type="EMBL" id="HIZ24792.1"/>
    </source>
</evidence>
<organism evidence="4 5">
    <name type="scientific">Candidatus Gallimonas intestinigallinarum</name>
    <dbReference type="NCBI Taxonomy" id="2838604"/>
    <lineage>
        <taxon>Bacteria</taxon>
        <taxon>Bacillati</taxon>
        <taxon>Bacillota</taxon>
        <taxon>Clostridia</taxon>
        <taxon>Candidatus Gallimonas</taxon>
    </lineage>
</organism>
<comment type="similarity">
    <text evidence="1">Belongs to the V-ATPase F subunit family.</text>
</comment>
<evidence type="ECO:0000256" key="2">
    <source>
        <dbReference type="ARBA" id="ARBA00022448"/>
    </source>
</evidence>
<dbReference type="SUPFAM" id="SSF159468">
    <property type="entry name" value="AtpF-like"/>
    <property type="match status" value="1"/>
</dbReference>
<dbReference type="AlphaFoldDB" id="A0A9D2DWY0"/>
<dbReference type="GO" id="GO:0046961">
    <property type="term" value="F:proton-transporting ATPase activity, rotational mechanism"/>
    <property type="evidence" value="ECO:0007669"/>
    <property type="project" value="InterPro"/>
</dbReference>
<keyword evidence="3" id="KW-0406">Ion transport</keyword>
<dbReference type="InterPro" id="IPR008218">
    <property type="entry name" value="ATPase_V1-cplx_f_g_su"/>
</dbReference>
<comment type="caution">
    <text evidence="4">The sequence shown here is derived from an EMBL/GenBank/DDBJ whole genome shotgun (WGS) entry which is preliminary data.</text>
</comment>
<dbReference type="Gene3D" id="3.40.50.10580">
    <property type="entry name" value="ATPase, V1 complex, subunit F"/>
    <property type="match status" value="1"/>
</dbReference>
<evidence type="ECO:0000313" key="5">
    <source>
        <dbReference type="Proteomes" id="UP000824044"/>
    </source>
</evidence>
<reference evidence="4" key="2">
    <citation type="submission" date="2021-04" db="EMBL/GenBank/DDBJ databases">
        <authorList>
            <person name="Gilroy R."/>
        </authorList>
    </citation>
    <scope>NUCLEOTIDE SEQUENCE</scope>
    <source>
        <strain evidence="4">CHK33-5263</strain>
    </source>
</reference>
<reference evidence="4" key="1">
    <citation type="journal article" date="2021" name="PeerJ">
        <title>Extensive microbial diversity within the chicken gut microbiome revealed by metagenomics and culture.</title>
        <authorList>
            <person name="Gilroy R."/>
            <person name="Ravi A."/>
            <person name="Getino M."/>
            <person name="Pursley I."/>
            <person name="Horton D.L."/>
            <person name="Alikhan N.F."/>
            <person name="Baker D."/>
            <person name="Gharbi K."/>
            <person name="Hall N."/>
            <person name="Watson M."/>
            <person name="Adriaenssens E.M."/>
            <person name="Foster-Nyarko E."/>
            <person name="Jarju S."/>
            <person name="Secka A."/>
            <person name="Antonio M."/>
            <person name="Oren A."/>
            <person name="Chaudhuri R.R."/>
            <person name="La Ragione R."/>
            <person name="Hildebrand F."/>
            <person name="Pallen M.J."/>
        </authorList>
    </citation>
    <scope>NUCLEOTIDE SEQUENCE</scope>
    <source>
        <strain evidence="4">CHK33-5263</strain>
    </source>
</reference>
<name>A0A9D2DWY0_9FIRM</name>
<dbReference type="InterPro" id="IPR036906">
    <property type="entry name" value="ATPase_V1_fsu_sf"/>
</dbReference>
<protein>
    <submittedName>
        <fullName evidence="4">V-type ATP synthase subunit F</fullName>
    </submittedName>
</protein>
<evidence type="ECO:0000256" key="3">
    <source>
        <dbReference type="ARBA" id="ARBA00023065"/>
    </source>
</evidence>
<evidence type="ECO:0000256" key="1">
    <source>
        <dbReference type="ARBA" id="ARBA00010148"/>
    </source>
</evidence>
<sequence length="115" mass="12299">MKGKMAIIGDGEGALVFRSVGMDAYAAEDAAAAARLLRELAERYQVIFVTDVLAAQMEEVIAAYTSRAYPIIVPIPSVQGGNGYGARLLRSYSERALGMDITRGGRNSDGENNAR</sequence>
<proteinExistence type="inferred from homology"/>
<dbReference type="Proteomes" id="UP000824044">
    <property type="component" value="Unassembled WGS sequence"/>
</dbReference>